<protein>
    <submittedName>
        <fullName evidence="2">Uncharacterized protein</fullName>
    </submittedName>
</protein>
<feature type="non-terminal residue" evidence="2">
    <location>
        <position position="1"/>
    </location>
</feature>
<feature type="region of interest" description="Disordered" evidence="1">
    <location>
        <begin position="244"/>
        <end position="361"/>
    </location>
</feature>
<organism evidence="2 3">
    <name type="scientific">Cercophora newfieldiana</name>
    <dbReference type="NCBI Taxonomy" id="92897"/>
    <lineage>
        <taxon>Eukaryota</taxon>
        <taxon>Fungi</taxon>
        <taxon>Dikarya</taxon>
        <taxon>Ascomycota</taxon>
        <taxon>Pezizomycotina</taxon>
        <taxon>Sordariomycetes</taxon>
        <taxon>Sordariomycetidae</taxon>
        <taxon>Sordariales</taxon>
        <taxon>Lasiosphaeriaceae</taxon>
        <taxon>Cercophora</taxon>
    </lineage>
</organism>
<feature type="compositionally biased region" description="Acidic residues" evidence="1">
    <location>
        <begin position="263"/>
        <end position="272"/>
    </location>
</feature>
<name>A0AA40CXX8_9PEZI</name>
<reference evidence="2" key="1">
    <citation type="submission" date="2023-06" db="EMBL/GenBank/DDBJ databases">
        <title>Genome-scale phylogeny and comparative genomics of the fungal order Sordariales.</title>
        <authorList>
            <consortium name="Lawrence Berkeley National Laboratory"/>
            <person name="Hensen N."/>
            <person name="Bonometti L."/>
            <person name="Westerberg I."/>
            <person name="Brannstrom I.O."/>
            <person name="Guillou S."/>
            <person name="Cros-Aarteil S."/>
            <person name="Calhoun S."/>
            <person name="Haridas S."/>
            <person name="Kuo A."/>
            <person name="Mondo S."/>
            <person name="Pangilinan J."/>
            <person name="Riley R."/>
            <person name="Labutti K."/>
            <person name="Andreopoulos B."/>
            <person name="Lipzen A."/>
            <person name="Chen C."/>
            <person name="Yanf M."/>
            <person name="Daum C."/>
            <person name="Ng V."/>
            <person name="Clum A."/>
            <person name="Steindorff A."/>
            <person name="Ohm R."/>
            <person name="Martin F."/>
            <person name="Silar P."/>
            <person name="Natvig D."/>
            <person name="Lalanne C."/>
            <person name="Gautier V."/>
            <person name="Ament-Velasquez S.L."/>
            <person name="Kruys A."/>
            <person name="Hutchinson M.I."/>
            <person name="Powell A.J."/>
            <person name="Barry K."/>
            <person name="Miller A.N."/>
            <person name="Grigoriev I.V."/>
            <person name="Debuchy R."/>
            <person name="Gladieux P."/>
            <person name="Thoren M.H."/>
            <person name="Johannesson H."/>
        </authorList>
    </citation>
    <scope>NUCLEOTIDE SEQUENCE</scope>
    <source>
        <strain evidence="2">SMH2532-1</strain>
    </source>
</reference>
<evidence type="ECO:0000256" key="1">
    <source>
        <dbReference type="SAM" id="MobiDB-lite"/>
    </source>
</evidence>
<feature type="region of interest" description="Disordered" evidence="1">
    <location>
        <begin position="1"/>
        <end position="26"/>
    </location>
</feature>
<feature type="compositionally biased region" description="Basic and acidic residues" evidence="1">
    <location>
        <begin position="14"/>
        <end position="26"/>
    </location>
</feature>
<feature type="compositionally biased region" description="Basic residues" evidence="1">
    <location>
        <begin position="290"/>
        <end position="302"/>
    </location>
</feature>
<dbReference type="Proteomes" id="UP001174936">
    <property type="component" value="Unassembled WGS sequence"/>
</dbReference>
<proteinExistence type="predicted"/>
<evidence type="ECO:0000313" key="3">
    <source>
        <dbReference type="Proteomes" id="UP001174936"/>
    </source>
</evidence>
<dbReference type="AlphaFoldDB" id="A0AA40CXX8"/>
<keyword evidence="3" id="KW-1185">Reference proteome</keyword>
<dbReference type="EMBL" id="JAULSV010000001">
    <property type="protein sequence ID" value="KAK0655506.1"/>
    <property type="molecule type" value="Genomic_DNA"/>
</dbReference>
<sequence>NATDAQKLVPVRQDGQEEGRRPHRRIETGNEATLVVETSGKLLKKPPRGYNRVFNRSFTNFPKDVGFNQDLSAPQPDFVEGLEMQNYLPFPVDEHVRGATLYEDNPYSVTLPQIAGEWKGPDGSMREAELQSAYDGAAMVYARNKALAYMGKSDPPGHAAITTFTTDGTNLNMYAHYAIPSEEDDTLEYHQYKYATTNIKDSYQGHKEGRRGLRNAQDYAREQSYALKDQLKEYWKQRSTFHPIAEENPLPAPDEALGATSADEADEDDYEVVELQPCQPTPAASAASRKASHLHASSKRSHASGDGDRKRKASPPPRAPPKPRRSKAKPYWVLDDESGEYYHKHSDGTISWFNGDDDNED</sequence>
<gene>
    <name evidence="2" type="ORF">B0T16DRAFT_314721</name>
</gene>
<evidence type="ECO:0000313" key="2">
    <source>
        <dbReference type="EMBL" id="KAK0655506.1"/>
    </source>
</evidence>
<comment type="caution">
    <text evidence="2">The sequence shown here is derived from an EMBL/GenBank/DDBJ whole genome shotgun (WGS) entry which is preliminary data.</text>
</comment>
<accession>A0AA40CXX8</accession>